<evidence type="ECO:0000313" key="2">
    <source>
        <dbReference type="EMBL" id="EZA49266.1"/>
    </source>
</evidence>
<organism evidence="2 3">
    <name type="scientific">Ooceraea biroi</name>
    <name type="common">Clonal raider ant</name>
    <name type="synonym">Cerapachys biroi</name>
    <dbReference type="NCBI Taxonomy" id="2015173"/>
    <lineage>
        <taxon>Eukaryota</taxon>
        <taxon>Metazoa</taxon>
        <taxon>Ecdysozoa</taxon>
        <taxon>Arthropoda</taxon>
        <taxon>Hexapoda</taxon>
        <taxon>Insecta</taxon>
        <taxon>Pterygota</taxon>
        <taxon>Neoptera</taxon>
        <taxon>Endopterygota</taxon>
        <taxon>Hymenoptera</taxon>
        <taxon>Apocrita</taxon>
        <taxon>Aculeata</taxon>
        <taxon>Formicoidea</taxon>
        <taxon>Formicidae</taxon>
        <taxon>Dorylinae</taxon>
        <taxon>Ooceraea</taxon>
    </lineage>
</organism>
<dbReference type="Proteomes" id="UP000053097">
    <property type="component" value="Unassembled WGS sequence"/>
</dbReference>
<dbReference type="AlphaFoldDB" id="A0A026W107"/>
<protein>
    <submittedName>
        <fullName evidence="2">Uncharacterized protein</fullName>
    </submittedName>
</protein>
<name>A0A026W107_OOCBI</name>
<keyword evidence="3" id="KW-1185">Reference proteome</keyword>
<feature type="region of interest" description="Disordered" evidence="1">
    <location>
        <begin position="38"/>
        <end position="89"/>
    </location>
</feature>
<feature type="compositionally biased region" description="Polar residues" evidence="1">
    <location>
        <begin position="69"/>
        <end position="89"/>
    </location>
</feature>
<evidence type="ECO:0000256" key="1">
    <source>
        <dbReference type="SAM" id="MobiDB-lite"/>
    </source>
</evidence>
<proteinExistence type="predicted"/>
<sequence length="89" mass="10047">LKSLLLHVKWQRKCSRHARAMARPLRLCVIDRSGLTRSSVNDLPRESPRTQPRSKVEQLITAQGERAKGSQSTLEYSAKSKSTSYPVGR</sequence>
<dbReference type="EMBL" id="KK107526">
    <property type="protein sequence ID" value="EZA49266.1"/>
    <property type="molecule type" value="Genomic_DNA"/>
</dbReference>
<evidence type="ECO:0000313" key="3">
    <source>
        <dbReference type="Proteomes" id="UP000053097"/>
    </source>
</evidence>
<accession>A0A026W107</accession>
<feature type="non-terminal residue" evidence="2">
    <location>
        <position position="1"/>
    </location>
</feature>
<reference evidence="2 3" key="1">
    <citation type="journal article" date="2014" name="Curr. Biol.">
        <title>The genome of the clonal raider ant Cerapachys biroi.</title>
        <authorList>
            <person name="Oxley P.R."/>
            <person name="Ji L."/>
            <person name="Fetter-Pruneda I."/>
            <person name="McKenzie S.K."/>
            <person name="Li C."/>
            <person name="Hu H."/>
            <person name="Zhang G."/>
            <person name="Kronauer D.J."/>
        </authorList>
    </citation>
    <scope>NUCLEOTIDE SEQUENCE [LARGE SCALE GENOMIC DNA]</scope>
</reference>
<gene>
    <name evidence="2" type="ORF">X777_12438</name>
</gene>